<comment type="subcellular location">
    <subcellularLocation>
        <location evidence="1">Membrane</location>
        <topology evidence="1">Multi-pass membrane protein</topology>
    </subcellularLocation>
</comment>
<dbReference type="EC" id="2.3.1.225" evidence="8"/>
<evidence type="ECO:0000256" key="4">
    <source>
        <dbReference type="ARBA" id="ARBA00022692"/>
    </source>
</evidence>
<feature type="transmembrane region" description="Helical" evidence="8">
    <location>
        <begin position="206"/>
        <end position="228"/>
    </location>
</feature>
<dbReference type="Proteomes" id="UP001491310">
    <property type="component" value="Unassembled WGS sequence"/>
</dbReference>
<keyword evidence="6 8" id="KW-0472">Membrane</keyword>
<comment type="domain">
    <text evidence="8">The DHHC domain is required for palmitoyltransferase activity.</text>
</comment>
<dbReference type="InterPro" id="IPR039859">
    <property type="entry name" value="PFA4/ZDH16/20/ERF2-like"/>
</dbReference>
<reference evidence="10 11" key="1">
    <citation type="journal article" date="2024" name="Nat. Commun.">
        <title>Phylogenomics reveals the evolutionary origins of lichenization in chlorophyte algae.</title>
        <authorList>
            <person name="Puginier C."/>
            <person name="Libourel C."/>
            <person name="Otte J."/>
            <person name="Skaloud P."/>
            <person name="Haon M."/>
            <person name="Grisel S."/>
            <person name="Petersen M."/>
            <person name="Berrin J.G."/>
            <person name="Delaux P.M."/>
            <person name="Dal Grande F."/>
            <person name="Keller J."/>
        </authorList>
    </citation>
    <scope>NUCLEOTIDE SEQUENCE [LARGE SCALE GENOMIC DNA]</scope>
    <source>
        <strain evidence="10 11">SAG 216-7</strain>
    </source>
</reference>
<dbReference type="PANTHER" id="PTHR12246">
    <property type="entry name" value="PALMITOYLTRANSFERASE ZDHHC16"/>
    <property type="match status" value="1"/>
</dbReference>
<accession>A0ABR2Z2G8</accession>
<comment type="catalytic activity">
    <reaction evidence="8">
        <text>L-cysteinyl-[protein] + hexadecanoyl-CoA = S-hexadecanoyl-L-cysteinyl-[protein] + CoA</text>
        <dbReference type="Rhea" id="RHEA:36683"/>
        <dbReference type="Rhea" id="RHEA-COMP:10131"/>
        <dbReference type="Rhea" id="RHEA-COMP:11032"/>
        <dbReference type="ChEBI" id="CHEBI:29950"/>
        <dbReference type="ChEBI" id="CHEBI:57287"/>
        <dbReference type="ChEBI" id="CHEBI:57379"/>
        <dbReference type="ChEBI" id="CHEBI:74151"/>
        <dbReference type="EC" id="2.3.1.225"/>
    </reaction>
</comment>
<organism evidence="10 11">
    <name type="scientific">Coccomyxa subellipsoidea</name>
    <dbReference type="NCBI Taxonomy" id="248742"/>
    <lineage>
        <taxon>Eukaryota</taxon>
        <taxon>Viridiplantae</taxon>
        <taxon>Chlorophyta</taxon>
        <taxon>core chlorophytes</taxon>
        <taxon>Trebouxiophyceae</taxon>
        <taxon>Trebouxiophyceae incertae sedis</taxon>
        <taxon>Coccomyxaceae</taxon>
        <taxon>Coccomyxa</taxon>
    </lineage>
</organism>
<comment type="similarity">
    <text evidence="2 8">Belongs to the DHHC palmitoyltransferase family.</text>
</comment>
<evidence type="ECO:0000256" key="3">
    <source>
        <dbReference type="ARBA" id="ARBA00022679"/>
    </source>
</evidence>
<feature type="transmembrane region" description="Helical" evidence="8">
    <location>
        <begin position="165"/>
        <end position="186"/>
    </location>
</feature>
<keyword evidence="5 8" id="KW-1133">Transmembrane helix</keyword>
<evidence type="ECO:0000256" key="2">
    <source>
        <dbReference type="ARBA" id="ARBA00008574"/>
    </source>
</evidence>
<sequence>MSCNAFEYCTWFLKHLGKVMILVVLFFVLLTASALLSAYAPRITHDGAGTAVASLLFLALFFFLVAMLVWSYFAAVFLEPGKVPPGWSPFESDEEAALEADRLESGSHPQDKGLTGTGRPRYCRKCQAWKPERAHHDSVLGRCVLRMDHYCVWVANSVGLLNYKAFLLFLLYTFLACALGASMLLGDVARFFKGIDAAGPENAGRFALIMIAFVVDLAFCLSLGGLLAMHARMVWLNYTTIEMFEKQRAAQWPYDRGARRNFEEVFGTRFWGWWVPTYTALEKARILDSALHGHLRDVSRTGTEFANL</sequence>
<feature type="transmembrane region" description="Helical" evidence="8">
    <location>
        <begin position="52"/>
        <end position="78"/>
    </location>
</feature>
<evidence type="ECO:0000256" key="8">
    <source>
        <dbReference type="RuleBase" id="RU079119"/>
    </source>
</evidence>
<proteinExistence type="inferred from homology"/>
<protein>
    <recommendedName>
        <fullName evidence="8">S-acyltransferase</fullName>
        <ecNumber evidence="8">2.3.1.225</ecNumber>
    </recommendedName>
    <alternativeName>
        <fullName evidence="8">Palmitoyltransferase</fullName>
    </alternativeName>
</protein>
<feature type="transmembrane region" description="Helical" evidence="8">
    <location>
        <begin position="20"/>
        <end position="40"/>
    </location>
</feature>
<evidence type="ECO:0000256" key="7">
    <source>
        <dbReference type="ARBA" id="ARBA00023315"/>
    </source>
</evidence>
<evidence type="ECO:0000256" key="5">
    <source>
        <dbReference type="ARBA" id="ARBA00022989"/>
    </source>
</evidence>
<gene>
    <name evidence="10" type="ORF">WJX75_009021</name>
</gene>
<dbReference type="InterPro" id="IPR001594">
    <property type="entry name" value="Palmitoyltrfase_DHHC"/>
</dbReference>
<evidence type="ECO:0000313" key="11">
    <source>
        <dbReference type="Proteomes" id="UP001491310"/>
    </source>
</evidence>
<keyword evidence="4 8" id="KW-0812">Transmembrane</keyword>
<keyword evidence="3 8" id="KW-0808">Transferase</keyword>
<name>A0ABR2Z2G8_9CHLO</name>
<dbReference type="EMBL" id="JALJOT010000002">
    <property type="protein sequence ID" value="KAK9917860.1"/>
    <property type="molecule type" value="Genomic_DNA"/>
</dbReference>
<dbReference type="PROSITE" id="PS50216">
    <property type="entry name" value="DHHC"/>
    <property type="match status" value="1"/>
</dbReference>
<dbReference type="Pfam" id="PF01529">
    <property type="entry name" value="DHHC"/>
    <property type="match status" value="1"/>
</dbReference>
<evidence type="ECO:0000259" key="9">
    <source>
        <dbReference type="Pfam" id="PF01529"/>
    </source>
</evidence>
<feature type="domain" description="Palmitoyltransferase DHHC" evidence="9">
    <location>
        <begin position="118"/>
        <end position="246"/>
    </location>
</feature>
<keyword evidence="11" id="KW-1185">Reference proteome</keyword>
<comment type="caution">
    <text evidence="10">The sequence shown here is derived from an EMBL/GenBank/DDBJ whole genome shotgun (WGS) entry which is preliminary data.</text>
</comment>
<evidence type="ECO:0000313" key="10">
    <source>
        <dbReference type="EMBL" id="KAK9917860.1"/>
    </source>
</evidence>
<keyword evidence="7 8" id="KW-0012">Acyltransferase</keyword>
<evidence type="ECO:0000256" key="6">
    <source>
        <dbReference type="ARBA" id="ARBA00023136"/>
    </source>
</evidence>
<evidence type="ECO:0000256" key="1">
    <source>
        <dbReference type="ARBA" id="ARBA00004141"/>
    </source>
</evidence>